<feature type="compositionally biased region" description="Polar residues" evidence="1">
    <location>
        <begin position="123"/>
        <end position="133"/>
    </location>
</feature>
<proteinExistence type="predicted"/>
<sequence>MSLMKKATAALGFSDGAKAQRPSDEDPKPLEPQSAGSPRASKQAFDLPLNLQLTLMYADPAGLTQAKAVGLWGGRSSADGRIGAMLAPSLRNAGVVLDSPGGSTTGTPTGPSCTGGGHGEAQPSGSGLNPRVSTPTLRISNPDMGHLLSPACTATATPLARHVAARALRRAGDSAPITLPSITSLTGSTRQRDGTPPPIQVPAADGGDTDIAAGEPSPPAYPSATSPRPPALSPGVNFHLSPRMRRSATLDSHVESDSCQYVVVSTVAAVGGIAASSSTISAPFTVHPASTGSAWRQPYTRSPSHSPRERFSRLTPFHQAYSAYGAREQEAVAGDGDMALNGPAAAAAAVVATSLSEGTNSAPLLLVRTD</sequence>
<feature type="region of interest" description="Disordered" evidence="1">
    <location>
        <begin position="100"/>
        <end position="133"/>
    </location>
</feature>
<feature type="compositionally biased region" description="Polar residues" evidence="1">
    <location>
        <begin position="289"/>
        <end position="305"/>
    </location>
</feature>
<feature type="region of interest" description="Disordered" evidence="1">
    <location>
        <begin position="178"/>
        <end position="231"/>
    </location>
</feature>
<comment type="caution">
    <text evidence="2">The sequence shown here is derived from an EMBL/GenBank/DDBJ whole genome shotgun (WGS) entry which is preliminary data.</text>
</comment>
<name>A0ABQ5SLS2_9CHLO</name>
<evidence type="ECO:0000313" key="3">
    <source>
        <dbReference type="Proteomes" id="UP001165090"/>
    </source>
</evidence>
<feature type="compositionally biased region" description="Pro residues" evidence="1">
    <location>
        <begin position="216"/>
        <end position="231"/>
    </location>
</feature>
<feature type="compositionally biased region" description="Low complexity" evidence="1">
    <location>
        <begin position="203"/>
        <end position="214"/>
    </location>
</feature>
<reference evidence="2 3" key="1">
    <citation type="journal article" date="2023" name="IScience">
        <title>Expanded male sex-determining region conserved during the evolution of homothallism in the green alga Volvox.</title>
        <authorList>
            <person name="Yamamoto K."/>
            <person name="Matsuzaki R."/>
            <person name="Mahakham W."/>
            <person name="Heman W."/>
            <person name="Sekimoto H."/>
            <person name="Kawachi M."/>
            <person name="Minakuchi Y."/>
            <person name="Toyoda A."/>
            <person name="Nozaki H."/>
        </authorList>
    </citation>
    <scope>NUCLEOTIDE SEQUENCE [LARGE SCALE GENOMIC DNA]</scope>
    <source>
        <strain evidence="2 3">NIES-4468</strain>
    </source>
</reference>
<feature type="region of interest" description="Disordered" evidence="1">
    <location>
        <begin position="1"/>
        <end position="43"/>
    </location>
</feature>
<organism evidence="2 3">
    <name type="scientific">Volvox africanus</name>
    <dbReference type="NCBI Taxonomy" id="51714"/>
    <lineage>
        <taxon>Eukaryota</taxon>
        <taxon>Viridiplantae</taxon>
        <taxon>Chlorophyta</taxon>
        <taxon>core chlorophytes</taxon>
        <taxon>Chlorophyceae</taxon>
        <taxon>CS clade</taxon>
        <taxon>Chlamydomonadales</taxon>
        <taxon>Volvocaceae</taxon>
        <taxon>Volvox</taxon>
    </lineage>
</organism>
<evidence type="ECO:0000313" key="2">
    <source>
        <dbReference type="EMBL" id="GLI70378.1"/>
    </source>
</evidence>
<feature type="compositionally biased region" description="Low complexity" evidence="1">
    <location>
        <begin position="100"/>
        <end position="112"/>
    </location>
</feature>
<gene>
    <name evidence="2" type="ORF">VaNZ11_015158</name>
</gene>
<evidence type="ECO:0000256" key="1">
    <source>
        <dbReference type="SAM" id="MobiDB-lite"/>
    </source>
</evidence>
<feature type="region of interest" description="Disordered" evidence="1">
    <location>
        <begin position="289"/>
        <end position="310"/>
    </location>
</feature>
<accession>A0ABQ5SLS2</accession>
<protein>
    <submittedName>
        <fullName evidence="2">Uncharacterized protein</fullName>
    </submittedName>
</protein>
<feature type="compositionally biased region" description="Polar residues" evidence="1">
    <location>
        <begin position="180"/>
        <end position="189"/>
    </location>
</feature>
<dbReference type="Proteomes" id="UP001165090">
    <property type="component" value="Unassembled WGS sequence"/>
</dbReference>
<feature type="non-terminal residue" evidence="2">
    <location>
        <position position="370"/>
    </location>
</feature>
<dbReference type="EMBL" id="BSDZ01000094">
    <property type="protein sequence ID" value="GLI70378.1"/>
    <property type="molecule type" value="Genomic_DNA"/>
</dbReference>
<keyword evidence="3" id="KW-1185">Reference proteome</keyword>